<evidence type="ECO:0000313" key="3">
    <source>
        <dbReference type="EMBL" id="MBR7620590.1"/>
    </source>
</evidence>
<dbReference type="Pfam" id="PF04773">
    <property type="entry name" value="FecR"/>
    <property type="match status" value="1"/>
</dbReference>
<dbReference type="AlphaFoldDB" id="A0A941D1J4"/>
<evidence type="ECO:0000313" key="4">
    <source>
        <dbReference type="Proteomes" id="UP000622580"/>
    </source>
</evidence>
<accession>A0A941D1J4</accession>
<name>A0A941D1J4_9CAUL</name>
<dbReference type="PANTHER" id="PTHR30273">
    <property type="entry name" value="PERIPLASMIC SIGNAL SENSOR AND SIGMA FACTOR ACTIVATOR FECR-RELATED"/>
    <property type="match status" value="1"/>
</dbReference>
<dbReference type="EMBL" id="JAGSGD010000001">
    <property type="protein sequence ID" value="MBR7620590.1"/>
    <property type="molecule type" value="Genomic_DNA"/>
</dbReference>
<feature type="domain" description="FecR protein" evidence="1">
    <location>
        <begin position="120"/>
        <end position="212"/>
    </location>
</feature>
<organism evidence="3 4">
    <name type="scientific">Phenylobacterium glaciei</name>
    <dbReference type="NCBI Taxonomy" id="2803784"/>
    <lineage>
        <taxon>Bacteria</taxon>
        <taxon>Pseudomonadati</taxon>
        <taxon>Pseudomonadota</taxon>
        <taxon>Alphaproteobacteria</taxon>
        <taxon>Caulobacterales</taxon>
        <taxon>Caulobacteraceae</taxon>
        <taxon>Phenylobacterium</taxon>
    </lineage>
</organism>
<dbReference type="PIRSF" id="PIRSF018266">
    <property type="entry name" value="FecR"/>
    <property type="match status" value="1"/>
</dbReference>
<evidence type="ECO:0000259" key="1">
    <source>
        <dbReference type="Pfam" id="PF04773"/>
    </source>
</evidence>
<dbReference type="RefSeq" id="WP_215341321.1">
    <property type="nucleotide sequence ID" value="NZ_JAGSGD010000001.1"/>
</dbReference>
<proteinExistence type="predicted"/>
<reference evidence="3" key="1">
    <citation type="submission" date="2021-04" db="EMBL/GenBank/DDBJ databases">
        <title>Draft genome assembly of strain Phenylobacterium sp. 20VBR1 using MiniION and Illumina platforms.</title>
        <authorList>
            <person name="Thomas F.A."/>
            <person name="Krishnan K.P."/>
            <person name="Sinha R.K."/>
        </authorList>
    </citation>
    <scope>NUCLEOTIDE SEQUENCE</scope>
    <source>
        <strain evidence="3">20VBR1</strain>
    </source>
</reference>
<dbReference type="Gene3D" id="2.60.120.1440">
    <property type="match status" value="1"/>
</dbReference>
<dbReference type="PANTHER" id="PTHR30273:SF2">
    <property type="entry name" value="PROTEIN FECR"/>
    <property type="match status" value="1"/>
</dbReference>
<dbReference type="Gene3D" id="3.55.50.30">
    <property type="match status" value="1"/>
</dbReference>
<sequence>MNESLQEGIDATRDAAADWLMQMRAPQADETDWLAFEAWLGASPDHAAAYDAAMALWEELDAAGPVLKAALDPHGPGARRQRPPPPLGASRRWTMAASLAAAALVVAVVPWRDITAPTTVYATGKGERRTVTLADGTRIDLNAGSKISVKLGSRERRVVMEDAEAVFDVTKDPKRPFVIASGDRTVRVVGTQFDVRRRDGRIAVTVARGIVEVRPAAGASGQAIRLTPGLRLDHVEGAAHSELSKVTPQEVFDWRTGRLVYRNRPLEEVVADINRYTETPLKLADARTGQIRFSGVLVLDDHQAVVRSLVMLAPITSVNTRDSILLRAQ</sequence>
<protein>
    <submittedName>
        <fullName evidence="3">FecR domain-containing protein</fullName>
    </submittedName>
</protein>
<dbReference type="Proteomes" id="UP000622580">
    <property type="component" value="Unassembled WGS sequence"/>
</dbReference>
<dbReference type="InterPro" id="IPR012373">
    <property type="entry name" value="Ferrdict_sens_TM"/>
</dbReference>
<gene>
    <name evidence="3" type="ORF">JKL49_14445</name>
</gene>
<dbReference type="GO" id="GO:0016989">
    <property type="term" value="F:sigma factor antagonist activity"/>
    <property type="evidence" value="ECO:0007669"/>
    <property type="project" value="TreeGrafter"/>
</dbReference>
<comment type="caution">
    <text evidence="3">The sequence shown here is derived from an EMBL/GenBank/DDBJ whole genome shotgun (WGS) entry which is preliminary data.</text>
</comment>
<dbReference type="InterPro" id="IPR006860">
    <property type="entry name" value="FecR"/>
</dbReference>
<dbReference type="InterPro" id="IPR032623">
    <property type="entry name" value="FecR_N"/>
</dbReference>
<evidence type="ECO:0000259" key="2">
    <source>
        <dbReference type="Pfam" id="PF16220"/>
    </source>
</evidence>
<keyword evidence="4" id="KW-1185">Reference proteome</keyword>
<feature type="domain" description="FecR N-terminal" evidence="2">
    <location>
        <begin position="14"/>
        <end position="55"/>
    </location>
</feature>
<dbReference type="Pfam" id="PF16220">
    <property type="entry name" value="DUF4880"/>
    <property type="match status" value="1"/>
</dbReference>